<dbReference type="GO" id="GO:0043176">
    <property type="term" value="F:amine binding"/>
    <property type="evidence" value="ECO:0007669"/>
    <property type="project" value="InterPro"/>
</dbReference>
<dbReference type="AlphaFoldDB" id="A0A023FED3"/>
<protein>
    <submittedName>
        <fullName evidence="1">Uncharacterized protein</fullName>
    </submittedName>
</protein>
<dbReference type="GO" id="GO:0030682">
    <property type="term" value="P:symbiont-mediated perturbation of host defenses"/>
    <property type="evidence" value="ECO:0007669"/>
    <property type="project" value="InterPro"/>
</dbReference>
<proteinExistence type="evidence at transcript level"/>
<dbReference type="Pfam" id="PF02098">
    <property type="entry name" value="His_binding"/>
    <property type="match status" value="1"/>
</dbReference>
<evidence type="ECO:0000313" key="1">
    <source>
        <dbReference type="EMBL" id="JAC19179.1"/>
    </source>
</evidence>
<dbReference type="EMBL" id="GBBK01005303">
    <property type="protein sequence ID" value="JAC19179.1"/>
    <property type="molecule type" value="mRNA"/>
</dbReference>
<reference evidence="1" key="1">
    <citation type="submission" date="2014-03" db="EMBL/GenBank/DDBJ databases">
        <title>The sialotranscriptome of Amblyomma triste, Amblyomma parvum and Amblyomma cajennense ticks, uncovered by 454-based RNA-seq.</title>
        <authorList>
            <person name="Garcia G.R."/>
            <person name="Gardinassi L.G."/>
            <person name="Ribeiro J.M."/>
            <person name="Anatriello E."/>
            <person name="Ferreira B.R."/>
            <person name="Moreira H.N."/>
            <person name="Mafra C."/>
            <person name="Olegario M.M."/>
            <person name="Szabo P.J."/>
            <person name="Miranda-Santos I.K."/>
            <person name="Maruyama S.R."/>
        </authorList>
    </citation>
    <scope>NUCLEOTIDE SEQUENCE</scope>
    <source>
        <strain evidence="1">Uberlandia</strain>
        <tissue evidence="1">Salivary glands</tissue>
    </source>
</reference>
<dbReference type="InterPro" id="IPR002970">
    <property type="entry name" value="Tick_his-bd"/>
</dbReference>
<dbReference type="Gene3D" id="2.40.128.20">
    <property type="match status" value="1"/>
</dbReference>
<sequence>CVWRRRPRTHCSHTWAMDARKMIQALAVAFCTVAAVSMTVDASTETLRFSEVTGIKERLYIKWRNYNMSTTLRCQSAQKNGGEDKNFLYTLRFQPEGRDYLIPIPTKLTIVREDTAKYSFGPGFPEVERTLIHISSDNSCFILTEDVKGDKPGCQLVQKDSSIDKGIPDDCKQAYREKCGQEEIDLYQPYCKTLEDKRIPPK</sequence>
<name>A0A023FED3_AMBCJ</name>
<feature type="non-terminal residue" evidence="1">
    <location>
        <position position="1"/>
    </location>
</feature>
<dbReference type="InterPro" id="IPR012674">
    <property type="entry name" value="Calycin"/>
</dbReference>
<organism evidence="1">
    <name type="scientific">Amblyomma cajennense</name>
    <name type="common">Cayenne tick</name>
    <name type="synonym">Acarus cajennensis</name>
    <dbReference type="NCBI Taxonomy" id="34607"/>
    <lineage>
        <taxon>Eukaryota</taxon>
        <taxon>Metazoa</taxon>
        <taxon>Ecdysozoa</taxon>
        <taxon>Arthropoda</taxon>
        <taxon>Chelicerata</taxon>
        <taxon>Arachnida</taxon>
        <taxon>Acari</taxon>
        <taxon>Parasitiformes</taxon>
        <taxon>Ixodida</taxon>
        <taxon>Ixodoidea</taxon>
        <taxon>Ixodidae</taxon>
        <taxon>Amblyomminae</taxon>
        <taxon>Amblyomma</taxon>
    </lineage>
</organism>
<accession>A0A023FED3</accession>
<dbReference type="SUPFAM" id="SSF50814">
    <property type="entry name" value="Lipocalins"/>
    <property type="match status" value="1"/>
</dbReference>